<dbReference type="RefSeq" id="WP_158385157.1">
    <property type="nucleotide sequence ID" value="NZ_CP007174.1"/>
</dbReference>
<dbReference type="Proteomes" id="UP000028194">
    <property type="component" value="Chromosome"/>
</dbReference>
<protein>
    <submittedName>
        <fullName evidence="1">Uncharacterized protein</fullName>
    </submittedName>
</protein>
<name>A0A075MQ84_9ARCH</name>
<sequence length="57" mass="6316">MTEFSDSSSHQQKMSHSVPCELCDALSTEAEKAKAAGEADRAQLILFILREHKKACH</sequence>
<gene>
    <name evidence="1" type="ORF">NTE_01279</name>
</gene>
<organism evidence="1 2">
    <name type="scientific">Candidatus Nitrososphaera evergladensis SR1</name>
    <dbReference type="NCBI Taxonomy" id="1459636"/>
    <lineage>
        <taxon>Archaea</taxon>
        <taxon>Nitrososphaerota</taxon>
        <taxon>Nitrososphaeria</taxon>
        <taxon>Nitrososphaerales</taxon>
        <taxon>Nitrososphaeraceae</taxon>
        <taxon>Nitrososphaera</taxon>
    </lineage>
</organism>
<dbReference type="EMBL" id="CP007174">
    <property type="protein sequence ID" value="AIF83348.1"/>
    <property type="molecule type" value="Genomic_DNA"/>
</dbReference>
<evidence type="ECO:0000313" key="1">
    <source>
        <dbReference type="EMBL" id="AIF83348.1"/>
    </source>
</evidence>
<dbReference type="HOGENOM" id="CLU_2985484_0_0_2"/>
<dbReference type="AlphaFoldDB" id="A0A075MQ84"/>
<proteinExistence type="predicted"/>
<accession>A0A075MQ84</accession>
<evidence type="ECO:0000313" key="2">
    <source>
        <dbReference type="Proteomes" id="UP000028194"/>
    </source>
</evidence>
<reference evidence="1 2" key="1">
    <citation type="journal article" date="2014" name="PLoS ONE">
        <title>Genome Sequence of Candidatus Nitrososphaera evergladensis from Group I.1b Enriched from Everglades Soil Reveals Novel Genomic Features of the Ammonia-Oxidizing Archaea.</title>
        <authorList>
            <person name="Zhalnina K.V."/>
            <person name="Dias R."/>
            <person name="Leonard M.T."/>
            <person name="Dorr de Quadros P."/>
            <person name="Camargo F.A."/>
            <person name="Drew J.C."/>
            <person name="Farmerie W.G."/>
            <person name="Daroub S.H."/>
            <person name="Triplett E.W."/>
        </authorList>
    </citation>
    <scope>NUCLEOTIDE SEQUENCE [LARGE SCALE GENOMIC DNA]</scope>
    <source>
        <strain evidence="1 2">SR1</strain>
    </source>
</reference>
<keyword evidence="2" id="KW-1185">Reference proteome</keyword>
<dbReference type="STRING" id="1459636.NTE_01279"/>
<dbReference type="KEGG" id="nev:NTE_01279"/>
<dbReference type="GeneID" id="43502601"/>